<gene>
    <name evidence="2" type="ORF">O9H85_19045</name>
</gene>
<keyword evidence="3" id="KW-1185">Reference proteome</keyword>
<proteinExistence type="predicted"/>
<sequence length="252" mass="27986">MKDIVVPTSVLQRETLLRKGQEGCIGQIAASGAFGVELRRELFPEGEKPLRQCREELDQHGLFCVYSAPIELWDPQGQLNESAVLEVISEAKVLQAGLVKTSLGHYDPNTSDMTRLVSLIRSKTGGGADFTLTVENDQTAYGGKTESLTAFFKAVTTHGAGIRMTFDIGNWTYCGEDAIQAARLLADHVVYIHCKHVVTAGDRLETVALPEHEEAPWRELLRKLPDRALRAIEFSLPDERLLPHYMKMLCGH</sequence>
<dbReference type="SUPFAM" id="SSF51658">
    <property type="entry name" value="Xylose isomerase-like"/>
    <property type="match status" value="1"/>
</dbReference>
<name>A0ABT4QC57_9BACL</name>
<organism evidence="2 3">
    <name type="scientific">Paenibacillus gyeongsangnamensis</name>
    <dbReference type="NCBI Taxonomy" id="3388067"/>
    <lineage>
        <taxon>Bacteria</taxon>
        <taxon>Bacillati</taxon>
        <taxon>Bacillota</taxon>
        <taxon>Bacilli</taxon>
        <taxon>Bacillales</taxon>
        <taxon>Paenibacillaceae</taxon>
        <taxon>Paenibacillus</taxon>
    </lineage>
</organism>
<dbReference type="Gene3D" id="3.20.20.150">
    <property type="entry name" value="Divalent-metal-dependent TIM barrel enzymes"/>
    <property type="match status" value="1"/>
</dbReference>
<evidence type="ECO:0000313" key="2">
    <source>
        <dbReference type="EMBL" id="MCZ8514479.1"/>
    </source>
</evidence>
<dbReference type="InterPro" id="IPR036237">
    <property type="entry name" value="Xyl_isomerase-like_sf"/>
</dbReference>
<evidence type="ECO:0000313" key="3">
    <source>
        <dbReference type="Proteomes" id="UP001527882"/>
    </source>
</evidence>
<evidence type="ECO:0000259" key="1">
    <source>
        <dbReference type="Pfam" id="PF01261"/>
    </source>
</evidence>
<comment type="caution">
    <text evidence="2">The sequence shown here is derived from an EMBL/GenBank/DDBJ whole genome shotgun (WGS) entry which is preliminary data.</text>
</comment>
<protein>
    <submittedName>
        <fullName evidence="2">TIM barrel protein</fullName>
    </submittedName>
</protein>
<dbReference type="Proteomes" id="UP001527882">
    <property type="component" value="Unassembled WGS sequence"/>
</dbReference>
<accession>A0ABT4QC57</accession>
<dbReference type="InterPro" id="IPR013022">
    <property type="entry name" value="Xyl_isomerase-like_TIM-brl"/>
</dbReference>
<dbReference type="RefSeq" id="WP_269883003.1">
    <property type="nucleotide sequence ID" value="NZ_JAQAGZ010000012.1"/>
</dbReference>
<feature type="domain" description="Xylose isomerase-like TIM barrel" evidence="1">
    <location>
        <begin position="27"/>
        <end position="232"/>
    </location>
</feature>
<dbReference type="EMBL" id="JAQAGZ010000012">
    <property type="protein sequence ID" value="MCZ8514479.1"/>
    <property type="molecule type" value="Genomic_DNA"/>
</dbReference>
<reference evidence="2 3" key="1">
    <citation type="submission" date="2022-12" db="EMBL/GenBank/DDBJ databases">
        <title>Draft genome sequence of Paenibacillus sp. dW9.</title>
        <authorList>
            <person name="Choi E.-W."/>
            <person name="Kim D.-U."/>
        </authorList>
    </citation>
    <scope>NUCLEOTIDE SEQUENCE [LARGE SCALE GENOMIC DNA]</scope>
    <source>
        <strain evidence="3">dW9</strain>
    </source>
</reference>
<dbReference type="Pfam" id="PF01261">
    <property type="entry name" value="AP_endonuc_2"/>
    <property type="match status" value="1"/>
</dbReference>